<evidence type="ECO:0000313" key="1">
    <source>
        <dbReference type="EMBL" id="SVC68196.1"/>
    </source>
</evidence>
<protein>
    <submittedName>
        <fullName evidence="1">Uncharacterized protein</fullName>
    </submittedName>
</protein>
<reference evidence="1" key="1">
    <citation type="submission" date="2018-05" db="EMBL/GenBank/DDBJ databases">
        <authorList>
            <person name="Lanie J.A."/>
            <person name="Ng W.-L."/>
            <person name="Kazmierczak K.M."/>
            <person name="Andrzejewski T.M."/>
            <person name="Davidsen T.M."/>
            <person name="Wayne K.J."/>
            <person name="Tettelin H."/>
            <person name="Glass J.I."/>
            <person name="Rusch D."/>
            <person name="Podicherti R."/>
            <person name="Tsui H.-C.T."/>
            <person name="Winkler M.E."/>
        </authorList>
    </citation>
    <scope>NUCLEOTIDE SEQUENCE</scope>
</reference>
<dbReference type="EMBL" id="UINC01104775">
    <property type="protein sequence ID" value="SVC68196.1"/>
    <property type="molecule type" value="Genomic_DNA"/>
</dbReference>
<dbReference type="AlphaFoldDB" id="A0A382P4G5"/>
<accession>A0A382P4G5</accession>
<feature type="non-terminal residue" evidence="1">
    <location>
        <position position="61"/>
    </location>
</feature>
<proteinExistence type="predicted"/>
<sequence>MAVNKFDNSMFDAGTIGTTANKLLQLDGSTKIPAVDGSLLTGIPSSFTKSASDPVVTTNPS</sequence>
<gene>
    <name evidence="1" type="ORF">METZ01_LOCUS321050</name>
</gene>
<name>A0A382P4G5_9ZZZZ</name>
<organism evidence="1">
    <name type="scientific">marine metagenome</name>
    <dbReference type="NCBI Taxonomy" id="408172"/>
    <lineage>
        <taxon>unclassified sequences</taxon>
        <taxon>metagenomes</taxon>
        <taxon>ecological metagenomes</taxon>
    </lineage>
</organism>